<name>B7FGJ9_MEDTR</name>
<feature type="region of interest" description="Disordered" evidence="1">
    <location>
        <begin position="1"/>
        <end position="31"/>
    </location>
</feature>
<accession>B7FGJ9</accession>
<organism evidence="2">
    <name type="scientific">Medicago truncatula</name>
    <name type="common">Barrel medic</name>
    <name type="synonym">Medicago tribuloides</name>
    <dbReference type="NCBI Taxonomy" id="3880"/>
    <lineage>
        <taxon>Eukaryota</taxon>
        <taxon>Viridiplantae</taxon>
        <taxon>Streptophyta</taxon>
        <taxon>Embryophyta</taxon>
        <taxon>Tracheophyta</taxon>
        <taxon>Spermatophyta</taxon>
        <taxon>Magnoliopsida</taxon>
        <taxon>eudicotyledons</taxon>
        <taxon>Gunneridae</taxon>
        <taxon>Pentapetalae</taxon>
        <taxon>rosids</taxon>
        <taxon>fabids</taxon>
        <taxon>Fabales</taxon>
        <taxon>Fabaceae</taxon>
        <taxon>Papilionoideae</taxon>
        <taxon>50 kb inversion clade</taxon>
        <taxon>NPAAA clade</taxon>
        <taxon>Hologalegina</taxon>
        <taxon>IRL clade</taxon>
        <taxon>Trifolieae</taxon>
        <taxon>Medicago</taxon>
    </lineage>
</organism>
<feature type="compositionally biased region" description="Basic and acidic residues" evidence="1">
    <location>
        <begin position="111"/>
        <end position="122"/>
    </location>
</feature>
<protein>
    <submittedName>
        <fullName evidence="2">Uncharacterized protein</fullName>
    </submittedName>
</protein>
<dbReference type="EMBL" id="BT051214">
    <property type="protein sequence ID" value="ACJ83878.1"/>
    <property type="molecule type" value="mRNA"/>
</dbReference>
<sequence length="141" mass="16072">MIHNTSRSGQNNVSKLSGREKSSSPTFNLLDTDIKTRTNNPTFVQPTIQFNNDFPRSVIINILKLSNITVFLHNDEEFDDDLRGRPNHNLTLSSFLSIVHTLKSIVQNTDSNHDFEREEKGAENTSPSKKSKSEEMKSRRP</sequence>
<dbReference type="AlphaFoldDB" id="B7FGJ9"/>
<reference evidence="2" key="1">
    <citation type="submission" date="2008-12" db="EMBL/GenBank/DDBJ databases">
        <title>Medicago truncatula full length cdna cloning project.</title>
        <authorList>
            <person name="Moskal W."/>
            <person name="Chan A."/>
            <person name="Cheung F."/>
            <person name="Xiao Y."/>
            <person name="Town C.D."/>
        </authorList>
    </citation>
    <scope>NUCLEOTIDE SEQUENCE</scope>
</reference>
<feature type="compositionally biased region" description="Basic and acidic residues" evidence="1">
    <location>
        <begin position="131"/>
        <end position="141"/>
    </location>
</feature>
<feature type="compositionally biased region" description="Polar residues" evidence="1">
    <location>
        <begin position="1"/>
        <end position="15"/>
    </location>
</feature>
<evidence type="ECO:0000256" key="1">
    <source>
        <dbReference type="SAM" id="MobiDB-lite"/>
    </source>
</evidence>
<feature type="non-terminal residue" evidence="2">
    <location>
        <position position="141"/>
    </location>
</feature>
<proteinExistence type="evidence at transcript level"/>
<evidence type="ECO:0000313" key="2">
    <source>
        <dbReference type="EMBL" id="ACJ83878.1"/>
    </source>
</evidence>
<feature type="region of interest" description="Disordered" evidence="1">
    <location>
        <begin position="109"/>
        <end position="141"/>
    </location>
</feature>